<feature type="coiled-coil region" evidence="1">
    <location>
        <begin position="23"/>
        <end position="50"/>
    </location>
</feature>
<evidence type="ECO:0000313" key="3">
    <source>
        <dbReference type="WBParaSite" id="Gr19_v10_g2544.t1"/>
    </source>
</evidence>
<evidence type="ECO:0000313" key="2">
    <source>
        <dbReference type="Proteomes" id="UP000887572"/>
    </source>
</evidence>
<sequence length="99" mass="11433">MEVSWALGAAFHLLNTYHDNMKRERHEQLQAALARDREELERRVADARMAELLNGRNAMQTEPKLFVRLLNTACSMFSNVFHWLTDGATHVLIALRIIS</sequence>
<reference evidence="3" key="1">
    <citation type="submission" date="2022-11" db="UniProtKB">
        <authorList>
            <consortium name="WormBaseParasite"/>
        </authorList>
    </citation>
    <scope>IDENTIFICATION</scope>
</reference>
<keyword evidence="1" id="KW-0175">Coiled coil</keyword>
<dbReference type="WBParaSite" id="Gr19_v10_g2544.t1">
    <property type="protein sequence ID" value="Gr19_v10_g2544.t1"/>
    <property type="gene ID" value="Gr19_v10_g2544"/>
</dbReference>
<evidence type="ECO:0000256" key="1">
    <source>
        <dbReference type="SAM" id="Coils"/>
    </source>
</evidence>
<organism evidence="2 3">
    <name type="scientific">Globodera rostochiensis</name>
    <name type="common">Golden nematode worm</name>
    <name type="synonym">Heterodera rostochiensis</name>
    <dbReference type="NCBI Taxonomy" id="31243"/>
    <lineage>
        <taxon>Eukaryota</taxon>
        <taxon>Metazoa</taxon>
        <taxon>Ecdysozoa</taxon>
        <taxon>Nematoda</taxon>
        <taxon>Chromadorea</taxon>
        <taxon>Rhabditida</taxon>
        <taxon>Tylenchina</taxon>
        <taxon>Tylenchomorpha</taxon>
        <taxon>Tylenchoidea</taxon>
        <taxon>Heteroderidae</taxon>
        <taxon>Heteroderinae</taxon>
        <taxon>Globodera</taxon>
    </lineage>
</organism>
<accession>A0A914HPM7</accession>
<protein>
    <submittedName>
        <fullName evidence="3">Uncharacterized protein</fullName>
    </submittedName>
</protein>
<proteinExistence type="predicted"/>
<name>A0A914HPM7_GLORO</name>
<keyword evidence="2" id="KW-1185">Reference proteome</keyword>
<dbReference type="AlphaFoldDB" id="A0A914HPM7"/>
<dbReference type="Proteomes" id="UP000887572">
    <property type="component" value="Unplaced"/>
</dbReference>